<keyword evidence="3 12" id="KW-0540">Nuclease</keyword>
<name>A0ABN6USC3_9SPIR</name>
<dbReference type="CDD" id="cd16962">
    <property type="entry name" value="RuvC"/>
    <property type="match status" value="1"/>
</dbReference>
<feature type="active site" evidence="12">
    <location>
        <position position="67"/>
    </location>
</feature>
<evidence type="ECO:0000256" key="12">
    <source>
        <dbReference type="HAMAP-Rule" id="MF_00034"/>
    </source>
</evidence>
<dbReference type="InterPro" id="IPR036397">
    <property type="entry name" value="RNaseH_sf"/>
</dbReference>
<keyword evidence="6 12" id="KW-0227">DNA damage</keyword>
<evidence type="ECO:0000256" key="9">
    <source>
        <dbReference type="ARBA" id="ARBA00023125"/>
    </source>
</evidence>
<feature type="binding site" evidence="12">
    <location>
        <position position="67"/>
    </location>
    <ligand>
        <name>Mg(2+)</name>
        <dbReference type="ChEBI" id="CHEBI:18420"/>
        <label>2</label>
    </ligand>
</feature>
<comment type="cofactor">
    <cofactor evidence="12">
        <name>Mg(2+)</name>
        <dbReference type="ChEBI" id="CHEBI:18420"/>
    </cofactor>
    <text evidence="12">Binds 2 Mg(2+) ion per subunit.</text>
</comment>
<dbReference type="Proteomes" id="UP001317516">
    <property type="component" value="Chromosome"/>
</dbReference>
<keyword evidence="2 12" id="KW-0963">Cytoplasm</keyword>
<protein>
    <recommendedName>
        <fullName evidence="12">Crossover junction endodeoxyribonuclease RuvC</fullName>
        <ecNumber evidence="12">3.1.21.10</ecNumber>
    </recommendedName>
    <alternativeName>
        <fullName evidence="12">Holliday junction nuclease RuvC</fullName>
    </alternativeName>
    <alternativeName>
        <fullName evidence="12">Holliday junction resolvase RuvC</fullName>
    </alternativeName>
</protein>
<keyword evidence="5 12" id="KW-0255">Endonuclease</keyword>
<keyword evidence="8 12" id="KW-0460">Magnesium</keyword>
<comment type="function">
    <text evidence="12">The RuvA-RuvB-RuvC complex processes Holliday junction (HJ) DNA during genetic recombination and DNA repair. Endonuclease that resolves HJ intermediates. Cleaves cruciform DNA by making single-stranded nicks across the HJ at symmetrical positions within the homologous arms, yielding a 5'-phosphate and a 3'-hydroxyl group; requires a central core of homology in the junction. The consensus cleavage sequence is 5'-(A/T)TT(C/G)-3'. Cleavage occurs on the 3'-side of the TT dinucleotide at the point of strand exchange. HJ branch migration catalyzed by RuvA-RuvB allows RuvC to scan DNA until it finds its consensus sequence, where it cleaves and resolves the cruciform DNA.</text>
</comment>
<organism evidence="13 14">
    <name type="scientific">Candidatus Borrelia fainii</name>
    <dbReference type="NCBI Taxonomy" id="2518322"/>
    <lineage>
        <taxon>Bacteria</taxon>
        <taxon>Pseudomonadati</taxon>
        <taxon>Spirochaetota</taxon>
        <taxon>Spirochaetia</taxon>
        <taxon>Spirochaetales</taxon>
        <taxon>Borreliaceae</taxon>
        <taxon>Borrelia</taxon>
    </lineage>
</organism>
<evidence type="ECO:0000256" key="3">
    <source>
        <dbReference type="ARBA" id="ARBA00022722"/>
    </source>
</evidence>
<keyword evidence="10 12" id="KW-0233">DNA recombination</keyword>
<evidence type="ECO:0000256" key="5">
    <source>
        <dbReference type="ARBA" id="ARBA00022759"/>
    </source>
</evidence>
<dbReference type="PRINTS" id="PR00696">
    <property type="entry name" value="RSOLVASERUVC"/>
</dbReference>
<dbReference type="SUPFAM" id="SSF53098">
    <property type="entry name" value="Ribonuclease H-like"/>
    <property type="match status" value="1"/>
</dbReference>
<feature type="active site" evidence="12">
    <location>
        <position position="142"/>
    </location>
</feature>
<dbReference type="PANTHER" id="PTHR30194">
    <property type="entry name" value="CROSSOVER JUNCTION ENDODEOXYRIBONUCLEASE RUVC"/>
    <property type="match status" value="1"/>
</dbReference>
<keyword evidence="4 12" id="KW-0479">Metal-binding</keyword>
<comment type="subcellular location">
    <subcellularLocation>
        <location evidence="12">Cytoplasm</location>
    </subcellularLocation>
</comment>
<feature type="active site" evidence="12">
    <location>
        <position position="7"/>
    </location>
</feature>
<evidence type="ECO:0000256" key="2">
    <source>
        <dbReference type="ARBA" id="ARBA00022490"/>
    </source>
</evidence>
<keyword evidence="11 12" id="KW-0234">DNA repair</keyword>
<evidence type="ECO:0000256" key="4">
    <source>
        <dbReference type="ARBA" id="ARBA00022723"/>
    </source>
</evidence>
<evidence type="ECO:0000313" key="14">
    <source>
        <dbReference type="Proteomes" id="UP001317516"/>
    </source>
</evidence>
<evidence type="ECO:0000256" key="8">
    <source>
        <dbReference type="ARBA" id="ARBA00022842"/>
    </source>
</evidence>
<evidence type="ECO:0000256" key="10">
    <source>
        <dbReference type="ARBA" id="ARBA00023172"/>
    </source>
</evidence>
<keyword evidence="9 12" id="KW-0238">DNA-binding</keyword>
<feature type="binding site" evidence="12">
    <location>
        <position position="142"/>
    </location>
    <ligand>
        <name>Mg(2+)</name>
        <dbReference type="ChEBI" id="CHEBI:18420"/>
        <label>1</label>
    </ligand>
</feature>
<dbReference type="InterPro" id="IPR002176">
    <property type="entry name" value="X-over_junc_endoDNase_RuvC"/>
</dbReference>
<dbReference type="RefSeq" id="WP_281862000.1">
    <property type="nucleotide sequence ID" value="NZ_AP027070.1"/>
</dbReference>
<keyword evidence="7 12" id="KW-0378">Hydrolase</keyword>
<reference evidence="13 14" key="1">
    <citation type="submission" date="2022-11" db="EMBL/GenBank/DDBJ databases">
        <title>Genome sequence of clinical isolate of the human pathogenic Borrelia fainii.</title>
        <authorList>
            <person name="Itokawa K."/>
            <person name="Sato K."/>
            <person name="Qiu Y."/>
        </authorList>
    </citation>
    <scope>NUCLEOTIDE SEQUENCE [LARGE SCALE GENOMIC DNA]</scope>
    <source>
        <strain evidence="13 14">Qtaro</strain>
    </source>
</reference>
<sequence>MRILGIDPGLTNIGWGSLNKKGSRCMYVQDRTVITPPFMSLKDRLKLISDEIILIIDNFKPDIASIENIYFAKNKKAAISVFEAERAIILTFSLKNLDFYEYTPMQVKNSISGFCRIEKVQVKYVIRILLGMKPDFIFTSDHSSYALALIICYGNYHIL</sequence>
<evidence type="ECO:0000256" key="11">
    <source>
        <dbReference type="ARBA" id="ARBA00023204"/>
    </source>
</evidence>
<evidence type="ECO:0000256" key="1">
    <source>
        <dbReference type="ARBA" id="ARBA00009518"/>
    </source>
</evidence>
<comment type="catalytic activity">
    <reaction evidence="12">
        <text>Endonucleolytic cleavage at a junction such as a reciprocal single-stranded crossover between two homologous DNA duplexes (Holliday junction).</text>
        <dbReference type="EC" id="3.1.21.10"/>
    </reaction>
</comment>
<dbReference type="Pfam" id="PF02075">
    <property type="entry name" value="RuvC"/>
    <property type="match status" value="1"/>
</dbReference>
<comment type="similarity">
    <text evidence="1 12">Belongs to the RuvC family.</text>
</comment>
<dbReference type="EC" id="3.1.21.10" evidence="12"/>
<dbReference type="Gene3D" id="3.30.420.10">
    <property type="entry name" value="Ribonuclease H-like superfamily/Ribonuclease H"/>
    <property type="match status" value="1"/>
</dbReference>
<accession>A0ABN6USC3</accession>
<dbReference type="EMBL" id="AP027070">
    <property type="protein sequence ID" value="BDU63287.1"/>
    <property type="molecule type" value="Genomic_DNA"/>
</dbReference>
<keyword evidence="14" id="KW-1185">Reference proteome</keyword>
<dbReference type="PANTHER" id="PTHR30194:SF3">
    <property type="entry name" value="CROSSOVER JUNCTION ENDODEOXYRIBONUCLEASE RUVC"/>
    <property type="match status" value="1"/>
</dbReference>
<dbReference type="HAMAP" id="MF_00034">
    <property type="entry name" value="RuvC"/>
    <property type="match status" value="1"/>
</dbReference>
<evidence type="ECO:0000313" key="13">
    <source>
        <dbReference type="EMBL" id="BDU63287.1"/>
    </source>
</evidence>
<gene>
    <name evidence="12" type="primary">ruvC</name>
    <name evidence="13" type="ORF">BOFE_08270</name>
</gene>
<evidence type="ECO:0000256" key="7">
    <source>
        <dbReference type="ARBA" id="ARBA00022801"/>
    </source>
</evidence>
<feature type="binding site" evidence="12">
    <location>
        <position position="7"/>
    </location>
    <ligand>
        <name>Mg(2+)</name>
        <dbReference type="ChEBI" id="CHEBI:18420"/>
        <label>1</label>
    </ligand>
</feature>
<proteinExistence type="inferred from homology"/>
<comment type="subunit">
    <text evidence="12">Homodimer which binds Holliday junction (HJ) DNA. The HJ becomes 2-fold symmetrical on binding to RuvC with unstacked arms; it has a different conformation from HJ DNA in complex with RuvA. In the full resolvosome a probable DNA-RuvA(4)-RuvB(12)-RuvC(2) complex forms which resolves the HJ.</text>
</comment>
<evidence type="ECO:0000256" key="6">
    <source>
        <dbReference type="ARBA" id="ARBA00022763"/>
    </source>
</evidence>
<dbReference type="InterPro" id="IPR012337">
    <property type="entry name" value="RNaseH-like_sf"/>
</dbReference>